<protein>
    <recommendedName>
        <fullName evidence="8">PpiC domain-containing protein</fullName>
    </recommendedName>
</protein>
<evidence type="ECO:0000256" key="6">
    <source>
        <dbReference type="PROSITE-ProRule" id="PRU00278"/>
    </source>
</evidence>
<reference evidence="9 10" key="1">
    <citation type="journal article" date="2017" name="Genome Announc.">
        <title>Complete Genome Sequences of Two Acetylene-Fermenting Pelobacter acetylenicus Strains.</title>
        <authorList>
            <person name="Sutton J.M."/>
            <person name="Baesman S.M."/>
            <person name="Fierst J.L."/>
            <person name="Poret-Peterson A.T."/>
            <person name="Oremland R.S."/>
            <person name="Dunlap D.S."/>
            <person name="Akob D.M."/>
        </authorList>
    </citation>
    <scope>NUCLEOTIDE SEQUENCE [LARGE SCALE GENOMIC DNA]</scope>
    <source>
        <strain evidence="9 10">SFB93</strain>
    </source>
</reference>
<dbReference type="OrthoDB" id="14196at2"/>
<keyword evidence="2" id="KW-0574">Periplasm</keyword>
<dbReference type="InterPro" id="IPR027304">
    <property type="entry name" value="Trigger_fact/SurA_dom_sf"/>
</dbReference>
<evidence type="ECO:0000256" key="7">
    <source>
        <dbReference type="SAM" id="SignalP"/>
    </source>
</evidence>
<feature type="domain" description="PpiC" evidence="8">
    <location>
        <begin position="152"/>
        <end position="266"/>
    </location>
</feature>
<keyword evidence="1 7" id="KW-0732">Signal</keyword>
<dbReference type="SUPFAM" id="SSF109998">
    <property type="entry name" value="Triger factor/SurA peptide-binding domain-like"/>
    <property type="match status" value="1"/>
</dbReference>
<dbReference type="KEGG" id="pef:A7E78_10080"/>
<gene>
    <name evidence="9" type="ORF">A7E78_10080</name>
</gene>
<dbReference type="EMBL" id="CP015519">
    <property type="protein sequence ID" value="APG28162.1"/>
    <property type="molecule type" value="Genomic_DNA"/>
</dbReference>
<evidence type="ECO:0000313" key="9">
    <source>
        <dbReference type="EMBL" id="APG28162.1"/>
    </source>
</evidence>
<evidence type="ECO:0000259" key="8">
    <source>
        <dbReference type="PROSITE" id="PS50198"/>
    </source>
</evidence>
<keyword evidence="4" id="KW-0143">Chaperone</keyword>
<dbReference type="RefSeq" id="WP_072284122.1">
    <property type="nucleotide sequence ID" value="NZ_CP015519.1"/>
</dbReference>
<evidence type="ECO:0000256" key="4">
    <source>
        <dbReference type="ARBA" id="ARBA00023186"/>
    </source>
</evidence>
<dbReference type="SUPFAM" id="SSF54534">
    <property type="entry name" value="FKBP-like"/>
    <property type="match status" value="1"/>
</dbReference>
<dbReference type="Gene3D" id="1.10.4030.10">
    <property type="entry name" value="Porin chaperone SurA, peptide-binding domain"/>
    <property type="match status" value="1"/>
</dbReference>
<sequence>MKGFILSLAVCLLLHALPAQAEVVSRIAAVVNDEIITTLQLDERIAEELGAEAAASIATAERLMVLDKMVQETLVEQRVKQLGMSVGDEEVERAIQDVERQNNIDRSQLELALQTQGLTMESYRTKLRRQLLEFKLVGREIRDKIEVTNQETRNYYREHIEDYREDPFFRLSRISFAIPANMAADQRSALRALSQEALLRLRAGEDFDQVLAAYEGDKGAEGGPMGQFGKGELTDPFASAVAGLMPGQYSEVVDTPQGLHILRLDEMNPGKVPDFESVKEQISQLLIEQKRKVAIEGWVDNLKKDAHIEIKL</sequence>
<dbReference type="STRING" id="1842532.A7E78_10080"/>
<keyword evidence="10" id="KW-1185">Reference proteome</keyword>
<dbReference type="InterPro" id="IPR046357">
    <property type="entry name" value="PPIase_dom_sf"/>
</dbReference>
<dbReference type="AlphaFoldDB" id="A0A1L3GQF1"/>
<dbReference type="PROSITE" id="PS50198">
    <property type="entry name" value="PPIC_PPIASE_2"/>
    <property type="match status" value="1"/>
</dbReference>
<evidence type="ECO:0000313" key="10">
    <source>
        <dbReference type="Proteomes" id="UP000182517"/>
    </source>
</evidence>
<evidence type="ECO:0000256" key="2">
    <source>
        <dbReference type="ARBA" id="ARBA00022764"/>
    </source>
</evidence>
<dbReference type="Pfam" id="PF09312">
    <property type="entry name" value="SurA_N"/>
    <property type="match status" value="1"/>
</dbReference>
<evidence type="ECO:0000256" key="3">
    <source>
        <dbReference type="ARBA" id="ARBA00023110"/>
    </source>
</evidence>
<evidence type="ECO:0000256" key="1">
    <source>
        <dbReference type="ARBA" id="ARBA00022729"/>
    </source>
</evidence>
<keyword evidence="3 6" id="KW-0697">Rotamase</keyword>
<dbReference type="GO" id="GO:0003755">
    <property type="term" value="F:peptidyl-prolyl cis-trans isomerase activity"/>
    <property type="evidence" value="ECO:0007669"/>
    <property type="project" value="UniProtKB-KW"/>
</dbReference>
<name>A0A1L3GQF1_9BACT</name>
<dbReference type="PANTHER" id="PTHR47637:SF1">
    <property type="entry name" value="CHAPERONE SURA"/>
    <property type="match status" value="1"/>
</dbReference>
<dbReference type="PANTHER" id="PTHR47637">
    <property type="entry name" value="CHAPERONE SURA"/>
    <property type="match status" value="1"/>
</dbReference>
<accession>A0A1L3GQF1</accession>
<dbReference type="InterPro" id="IPR050280">
    <property type="entry name" value="OMP_Chaperone_SurA"/>
</dbReference>
<dbReference type="Pfam" id="PF13145">
    <property type="entry name" value="Rotamase_2"/>
    <property type="match status" value="1"/>
</dbReference>
<feature type="chain" id="PRO_5013176704" description="PpiC domain-containing protein" evidence="7">
    <location>
        <begin position="22"/>
        <end position="312"/>
    </location>
</feature>
<organism evidence="9 10">
    <name type="scientific">Syntrophotalea acetylenivorans</name>
    <dbReference type="NCBI Taxonomy" id="1842532"/>
    <lineage>
        <taxon>Bacteria</taxon>
        <taxon>Pseudomonadati</taxon>
        <taxon>Thermodesulfobacteriota</taxon>
        <taxon>Desulfuromonadia</taxon>
        <taxon>Desulfuromonadales</taxon>
        <taxon>Syntrophotaleaceae</taxon>
        <taxon>Syntrophotalea</taxon>
    </lineage>
</organism>
<dbReference type="InterPro" id="IPR015391">
    <property type="entry name" value="SurA_N"/>
</dbReference>
<proteinExistence type="predicted"/>
<feature type="signal peptide" evidence="7">
    <location>
        <begin position="1"/>
        <end position="21"/>
    </location>
</feature>
<keyword evidence="5 6" id="KW-0413">Isomerase</keyword>
<dbReference type="InterPro" id="IPR000297">
    <property type="entry name" value="PPIase_PpiC"/>
</dbReference>
<evidence type="ECO:0000256" key="5">
    <source>
        <dbReference type="ARBA" id="ARBA00023235"/>
    </source>
</evidence>
<dbReference type="Gene3D" id="3.10.50.40">
    <property type="match status" value="1"/>
</dbReference>
<dbReference type="Proteomes" id="UP000182517">
    <property type="component" value="Chromosome"/>
</dbReference>